<accession>A0AAW4WF68</accession>
<feature type="domain" description="Phosphoadenosine phosphosulphate reductase" evidence="1">
    <location>
        <begin position="280"/>
        <end position="359"/>
    </location>
</feature>
<dbReference type="SUPFAM" id="SSF52402">
    <property type="entry name" value="Adenine nucleotide alpha hydrolases-like"/>
    <property type="match status" value="1"/>
</dbReference>
<dbReference type="RefSeq" id="WP_227710331.1">
    <property type="nucleotide sequence ID" value="NZ_JAJEQW010000010.1"/>
</dbReference>
<dbReference type="PANTHER" id="PTHR43196:SF2">
    <property type="entry name" value="PHOSPHOADENOSINE PHOSPHOSULFATE REDUCTASE"/>
    <property type="match status" value="1"/>
</dbReference>
<proteinExistence type="predicted"/>
<evidence type="ECO:0000313" key="3">
    <source>
        <dbReference type="Proteomes" id="UP001198893"/>
    </source>
</evidence>
<reference evidence="2" key="1">
    <citation type="submission" date="2021-10" db="EMBL/GenBank/DDBJ databases">
        <title>Anaerobic single-cell dispensing facilitates the cultivation of human gut bacteria.</title>
        <authorList>
            <person name="Afrizal A."/>
        </authorList>
    </citation>
    <scope>NUCLEOTIDE SEQUENCE</scope>
    <source>
        <strain evidence="2">CLA-AA-H204</strain>
    </source>
</reference>
<dbReference type="InterPro" id="IPR014729">
    <property type="entry name" value="Rossmann-like_a/b/a_fold"/>
</dbReference>
<sequence>MKGQMNLFPEEYIKDSDCTKDTPVVHGKPDTPIYGMGARIKPRVPGRQDTEHFKSIYLDSLLPLEEYDLIAILLSGGKDSIACYYKLLEMGVPKERIEFWHHDIDGGHPSRRMDWRCTQNYVKAFAEAENVPLRLSWRVNGFFGELYRIGTSEPVEWCEPDTGEIIQCKPSKKYLECKAIKESSIDDMEEKLKEYGCRQKFPAKTADLRTRWCSAYLKIMVADSVMANMDSLNKLEEIGGKRHKFPAKGGTHQGRWCSGNLKAAVQDSVTANLEKTRQGVRILVVSGERRGESSGRSKYNEIEIHRTNAEKKLKRTVHQWRPVIDYSEKDVWEVLKRHKVNPHPCYRAGWNRCSCAMCIFSTPKLFAGIRELYPEDFEALRNDENVLGFTLDNKCNLDEFVGDTESCVYHGDKEAIRSLITGEFTTDDIYVKGDWLYPAGAFHGAEGGPC</sequence>
<dbReference type="EMBL" id="JAJEQW010000010">
    <property type="protein sequence ID" value="MCC2242593.1"/>
    <property type="molecule type" value="Genomic_DNA"/>
</dbReference>
<dbReference type="GO" id="GO:0003824">
    <property type="term" value="F:catalytic activity"/>
    <property type="evidence" value="ECO:0007669"/>
    <property type="project" value="InterPro"/>
</dbReference>
<comment type="caution">
    <text evidence="2">The sequence shown here is derived from an EMBL/GenBank/DDBJ whole genome shotgun (WGS) entry which is preliminary data.</text>
</comment>
<dbReference type="Pfam" id="PF01507">
    <property type="entry name" value="PAPS_reduct"/>
    <property type="match status" value="1"/>
</dbReference>
<dbReference type="PANTHER" id="PTHR43196">
    <property type="entry name" value="SULFATE ADENYLYLTRANSFERASE SUBUNIT 2"/>
    <property type="match status" value="1"/>
</dbReference>
<gene>
    <name evidence="2" type="ORF">LKD47_09825</name>
</gene>
<dbReference type="AlphaFoldDB" id="A0AAW4WF68"/>
<dbReference type="Proteomes" id="UP001198893">
    <property type="component" value="Unassembled WGS sequence"/>
</dbReference>
<evidence type="ECO:0000259" key="1">
    <source>
        <dbReference type="Pfam" id="PF01507"/>
    </source>
</evidence>
<evidence type="ECO:0000313" key="2">
    <source>
        <dbReference type="EMBL" id="MCC2242593.1"/>
    </source>
</evidence>
<dbReference type="InterPro" id="IPR050128">
    <property type="entry name" value="Sulfate_adenylyltrnsfr_sub2"/>
</dbReference>
<protein>
    <submittedName>
        <fullName evidence="2">Phosphoadenosine phosphosulfate reductase family protein</fullName>
    </submittedName>
</protein>
<organism evidence="2 3">
    <name type="scientific">Roseburia amylophila</name>
    <dbReference type="NCBI Taxonomy" id="2981794"/>
    <lineage>
        <taxon>Bacteria</taxon>
        <taxon>Bacillati</taxon>
        <taxon>Bacillota</taxon>
        <taxon>Clostridia</taxon>
        <taxon>Lachnospirales</taxon>
        <taxon>Lachnospiraceae</taxon>
        <taxon>Roseburia</taxon>
    </lineage>
</organism>
<dbReference type="Gene3D" id="3.40.50.620">
    <property type="entry name" value="HUPs"/>
    <property type="match status" value="1"/>
</dbReference>
<dbReference type="InterPro" id="IPR002500">
    <property type="entry name" value="PAPS_reduct_dom"/>
</dbReference>
<name>A0AAW4WF68_9FIRM</name>